<evidence type="ECO:0000256" key="4">
    <source>
        <dbReference type="ARBA" id="ARBA00022898"/>
    </source>
</evidence>
<keyword evidence="4" id="KW-0663">Pyridoxal phosphate</keyword>
<sequence length="356" mass="42017">MNFIYNKIIKKIKPYIPGKQKNNFIKLNTNENPFSPSPKILNSILIKLNNNISLYPDYNLKKLKYIISKKYFIKKNQIFIGNGSDEVLAHIFFSILKNNFYTIFPDITYNFYLTYTKLYNIKYKILPLKKNFNIDINNYIKNKNSINNIILTNPNAPTGILLSLDKIEYIIKNNINSIIIIDEAYIDFGGESSIFLINKYSNLIIVKTFSKSRLLAGLRIGYVIANKKIIKILENIKNSFNSYPVNYISFISAIESIKDEKYFNIIRNKIIKNKLFLIKKLKKMNFKILKSNSNFIFVKHIKYKAFFLNKILKKKNILVRHFSYYKINNFLRISIGKKKDCKYLINTLNKLILKYD</sequence>
<gene>
    <name evidence="6" type="primary">hisC</name>
    <name evidence="6" type="ordered locus">ZICARI_150</name>
</gene>
<dbReference type="STRING" id="871271.ZICARI_150"/>
<dbReference type="InterPro" id="IPR015424">
    <property type="entry name" value="PyrdxlP-dep_Trfase"/>
</dbReference>
<dbReference type="EMBL" id="CP002161">
    <property type="protein sequence ID" value="ADM89758.1"/>
    <property type="molecule type" value="Genomic_DNA"/>
</dbReference>
<dbReference type="HOGENOM" id="CLU_017584_3_0_4"/>
<reference evidence="6 7" key="1">
    <citation type="journal article" date="2010" name="Genome Biol. Evol.">
        <title>Functional convergence in reduced genomes of bacterial symbionts spanning 200 My of evolution.</title>
        <authorList>
            <person name="McCutcheon J.P."/>
            <person name="Moran N.A."/>
        </authorList>
    </citation>
    <scope>NUCLEOTIDE SEQUENCE [LARGE SCALE GENOMIC DNA]</scope>
    <source>
        <strain evidence="6 7">CARI</strain>
    </source>
</reference>
<evidence type="ECO:0000256" key="2">
    <source>
        <dbReference type="ARBA" id="ARBA00022576"/>
    </source>
</evidence>
<reference key="2">
    <citation type="submission" date="2010-08" db="EMBL/GenBank/DDBJ databases">
        <title>Functional convergence in reduced genomes of bacterial symbionts spanning 200 million years of evolution.</title>
        <authorList>
            <person name="McCutcheon J.P."/>
            <person name="Moran N.A."/>
        </authorList>
    </citation>
    <scope>NUCLEOTIDE SEQUENCE</scope>
    <source>
        <strain>CARI</strain>
    </source>
</reference>
<dbReference type="InterPro" id="IPR004839">
    <property type="entry name" value="Aminotransferase_I/II_large"/>
</dbReference>
<name>E0TIY1_ZINIC</name>
<keyword evidence="2 6" id="KW-0032">Aminotransferase</keyword>
<evidence type="ECO:0000313" key="6">
    <source>
        <dbReference type="EMBL" id="ADM89758.1"/>
    </source>
</evidence>
<evidence type="ECO:0000313" key="7">
    <source>
        <dbReference type="Proteomes" id="UP000001303"/>
    </source>
</evidence>
<accession>E0TIY1</accession>
<dbReference type="CDD" id="cd00609">
    <property type="entry name" value="AAT_like"/>
    <property type="match status" value="1"/>
</dbReference>
<dbReference type="PANTHER" id="PTHR43643:SF3">
    <property type="entry name" value="HISTIDINOL-PHOSPHATE AMINOTRANSFERASE"/>
    <property type="match status" value="1"/>
</dbReference>
<evidence type="ECO:0000259" key="5">
    <source>
        <dbReference type="Pfam" id="PF00155"/>
    </source>
</evidence>
<dbReference type="KEGG" id="zin:ZICARI_150"/>
<dbReference type="Gene3D" id="3.40.640.10">
    <property type="entry name" value="Type I PLP-dependent aspartate aminotransferase-like (Major domain)"/>
    <property type="match status" value="1"/>
</dbReference>
<dbReference type="GO" id="GO:0008483">
    <property type="term" value="F:transaminase activity"/>
    <property type="evidence" value="ECO:0007669"/>
    <property type="project" value="UniProtKB-KW"/>
</dbReference>
<keyword evidence="3 6" id="KW-0808">Transferase</keyword>
<dbReference type="Gene3D" id="3.90.1150.10">
    <property type="entry name" value="Aspartate Aminotransferase, domain 1"/>
    <property type="match status" value="1"/>
</dbReference>
<dbReference type="Pfam" id="PF00155">
    <property type="entry name" value="Aminotran_1_2"/>
    <property type="match status" value="1"/>
</dbReference>
<dbReference type="SUPFAM" id="SSF53383">
    <property type="entry name" value="PLP-dependent transferases"/>
    <property type="match status" value="1"/>
</dbReference>
<comment type="similarity">
    <text evidence="1">Belongs to the class-II pyridoxal-phosphate-dependent aminotransferase family. Histidinol-phosphate aminotransferase subfamily.</text>
</comment>
<dbReference type="GO" id="GO:0030170">
    <property type="term" value="F:pyridoxal phosphate binding"/>
    <property type="evidence" value="ECO:0007669"/>
    <property type="project" value="InterPro"/>
</dbReference>
<dbReference type="InterPro" id="IPR015421">
    <property type="entry name" value="PyrdxlP-dep_Trfase_major"/>
</dbReference>
<dbReference type="InterPro" id="IPR050106">
    <property type="entry name" value="HistidinolP_aminotransfase"/>
</dbReference>
<dbReference type="InterPro" id="IPR015422">
    <property type="entry name" value="PyrdxlP-dep_Trfase_small"/>
</dbReference>
<feature type="domain" description="Aminotransferase class I/classII large" evidence="5">
    <location>
        <begin position="23"/>
        <end position="347"/>
    </location>
</feature>
<dbReference type="Proteomes" id="UP000001303">
    <property type="component" value="Chromosome"/>
</dbReference>
<proteinExistence type="inferred from homology"/>
<dbReference type="AlphaFoldDB" id="E0TIY1"/>
<keyword evidence="7" id="KW-1185">Reference proteome</keyword>
<protein>
    <submittedName>
        <fullName evidence="6">Putative histidinol-phosphate aminotransferase</fullName>
    </submittedName>
</protein>
<evidence type="ECO:0000256" key="3">
    <source>
        <dbReference type="ARBA" id="ARBA00022679"/>
    </source>
</evidence>
<evidence type="ECO:0000256" key="1">
    <source>
        <dbReference type="ARBA" id="ARBA00007970"/>
    </source>
</evidence>
<organism evidence="6 7">
    <name type="scientific">Zinderia insecticola (strain CARI)</name>
    <dbReference type="NCBI Taxonomy" id="871271"/>
    <lineage>
        <taxon>Bacteria</taxon>
        <taxon>Pseudomonadati</taxon>
        <taxon>Pseudomonadota</taxon>
        <taxon>Betaproteobacteria</taxon>
        <taxon>Burkholderiales</taxon>
        <taxon>Oxalobacteraceae</taxon>
        <taxon>Candidatus Zinderia</taxon>
    </lineage>
</organism>
<dbReference type="PANTHER" id="PTHR43643">
    <property type="entry name" value="HISTIDINOL-PHOSPHATE AMINOTRANSFERASE 2"/>
    <property type="match status" value="1"/>
</dbReference>